<dbReference type="GO" id="GO:0004222">
    <property type="term" value="F:metalloendopeptidase activity"/>
    <property type="evidence" value="ECO:0007669"/>
    <property type="project" value="InterPro"/>
</dbReference>
<feature type="binding site" evidence="9">
    <location>
        <position position="170"/>
    </location>
    <ligand>
        <name>Zn(2+)</name>
        <dbReference type="ChEBI" id="CHEBI:29105"/>
        <note>catalytic</note>
    </ligand>
</feature>
<comment type="similarity">
    <text evidence="1 9">Belongs to the endoribonuclease YbeY family.</text>
</comment>
<feature type="binding site" evidence="9">
    <location>
        <position position="160"/>
    </location>
    <ligand>
        <name>Zn(2+)</name>
        <dbReference type="ChEBI" id="CHEBI:29105"/>
        <note>catalytic</note>
    </ligand>
</feature>
<accession>A0A4S4BGC2</accession>
<comment type="caution">
    <text evidence="11">The sequence shown here is derived from an EMBL/GenBank/DDBJ whole genome shotgun (WGS) entry which is preliminary data.</text>
</comment>
<dbReference type="OrthoDB" id="9807740at2"/>
<keyword evidence="4 9" id="KW-0540">Nuclease</keyword>
<keyword evidence="9" id="KW-0963">Cytoplasm</keyword>
<keyword evidence="3 9" id="KW-0698">rRNA processing</keyword>
<keyword evidence="12" id="KW-1185">Reference proteome</keyword>
<evidence type="ECO:0000256" key="7">
    <source>
        <dbReference type="ARBA" id="ARBA00022801"/>
    </source>
</evidence>
<dbReference type="PANTHER" id="PTHR46986:SF1">
    <property type="entry name" value="ENDORIBONUCLEASE YBEY, CHLOROPLASTIC"/>
    <property type="match status" value="1"/>
</dbReference>
<evidence type="ECO:0000313" key="11">
    <source>
        <dbReference type="EMBL" id="THF72782.1"/>
    </source>
</evidence>
<keyword evidence="2 9" id="KW-0690">Ribosome biogenesis</keyword>
<keyword evidence="5 9" id="KW-0479">Metal-binding</keyword>
<evidence type="ECO:0000256" key="6">
    <source>
        <dbReference type="ARBA" id="ARBA00022759"/>
    </source>
</evidence>
<keyword evidence="7 9" id="KW-0378">Hydrolase</keyword>
<dbReference type="GO" id="GO:0008270">
    <property type="term" value="F:zinc ion binding"/>
    <property type="evidence" value="ECO:0007669"/>
    <property type="project" value="UniProtKB-UniRule"/>
</dbReference>
<feature type="region of interest" description="Disordered" evidence="10">
    <location>
        <begin position="1"/>
        <end position="20"/>
    </location>
</feature>
<dbReference type="AlphaFoldDB" id="A0A4S4BGC2"/>
<dbReference type="InterPro" id="IPR002036">
    <property type="entry name" value="YbeY"/>
</dbReference>
<evidence type="ECO:0000313" key="12">
    <source>
        <dbReference type="Proteomes" id="UP000310636"/>
    </source>
</evidence>
<feature type="region of interest" description="Disordered" evidence="10">
    <location>
        <begin position="98"/>
        <end position="117"/>
    </location>
</feature>
<proteinExistence type="inferred from homology"/>
<gene>
    <name evidence="9 11" type="primary">ybeY</name>
    <name evidence="11" type="ORF">E6C55_32000</name>
</gene>
<evidence type="ECO:0000256" key="9">
    <source>
        <dbReference type="HAMAP-Rule" id="MF_00009"/>
    </source>
</evidence>
<sequence length="194" mass="21808">MTISLEWYDEREPAGGTNEAKDAGWQELLERLLKLAGEAEGVEAGVVSLTLTDDDGIRELNREHRGLDKPTDVLSFPMREPGASEPDIRYDDEYETVEYETETDAGEESEWEGDDGLAADGFDPFAEMLGDIVISVPRMYEQAEEYGHSPERELGFLFVHGFLHLMGYDHMTEEEEKAMIAKQEAVLSRAGLSR</sequence>
<evidence type="ECO:0000256" key="1">
    <source>
        <dbReference type="ARBA" id="ARBA00010875"/>
    </source>
</evidence>
<comment type="cofactor">
    <cofactor evidence="9">
        <name>Zn(2+)</name>
        <dbReference type="ChEBI" id="CHEBI:29105"/>
    </cofactor>
    <text evidence="9">Binds 1 zinc ion.</text>
</comment>
<dbReference type="HAMAP" id="MF_00009">
    <property type="entry name" value="Endoribonucl_YbeY"/>
    <property type="match status" value="1"/>
</dbReference>
<feature type="binding site" evidence="9">
    <location>
        <position position="164"/>
    </location>
    <ligand>
        <name>Zn(2+)</name>
        <dbReference type="ChEBI" id="CHEBI:29105"/>
        <note>catalytic</note>
    </ligand>
</feature>
<dbReference type="PANTHER" id="PTHR46986">
    <property type="entry name" value="ENDORIBONUCLEASE YBEY, CHLOROPLASTIC"/>
    <property type="match status" value="1"/>
</dbReference>
<dbReference type="Gene3D" id="3.40.390.30">
    <property type="entry name" value="Metalloproteases ('zincins'), catalytic domain"/>
    <property type="match status" value="1"/>
</dbReference>
<dbReference type="InterPro" id="IPR023091">
    <property type="entry name" value="MetalPrtase_cat_dom_sf_prd"/>
</dbReference>
<evidence type="ECO:0000256" key="4">
    <source>
        <dbReference type="ARBA" id="ARBA00022722"/>
    </source>
</evidence>
<dbReference type="GO" id="GO:0004521">
    <property type="term" value="F:RNA endonuclease activity"/>
    <property type="evidence" value="ECO:0007669"/>
    <property type="project" value="UniProtKB-UniRule"/>
</dbReference>
<dbReference type="GO" id="GO:0006364">
    <property type="term" value="P:rRNA processing"/>
    <property type="evidence" value="ECO:0007669"/>
    <property type="project" value="UniProtKB-UniRule"/>
</dbReference>
<protein>
    <recommendedName>
        <fullName evidence="9">Endoribonuclease YbeY</fullName>
        <ecNumber evidence="9">3.1.-.-</ecNumber>
    </recommendedName>
</protein>
<comment type="function">
    <text evidence="9">Single strand-specific metallo-endoribonuclease involved in late-stage 70S ribosome quality control and in maturation of the 3' terminus of the 16S rRNA.</text>
</comment>
<evidence type="ECO:0000256" key="10">
    <source>
        <dbReference type="SAM" id="MobiDB-lite"/>
    </source>
</evidence>
<comment type="subcellular location">
    <subcellularLocation>
        <location evidence="9">Cytoplasm</location>
    </subcellularLocation>
</comment>
<dbReference type="NCBIfam" id="TIGR00043">
    <property type="entry name" value="rRNA maturation RNase YbeY"/>
    <property type="match status" value="1"/>
</dbReference>
<name>A0A4S4BGC2_9BACL</name>
<dbReference type="EMBL" id="SSOB01000071">
    <property type="protein sequence ID" value="THF72782.1"/>
    <property type="molecule type" value="Genomic_DNA"/>
</dbReference>
<dbReference type="GO" id="GO:0005737">
    <property type="term" value="C:cytoplasm"/>
    <property type="evidence" value="ECO:0007669"/>
    <property type="project" value="UniProtKB-SubCell"/>
</dbReference>
<dbReference type="InterPro" id="IPR020549">
    <property type="entry name" value="YbeY_CS"/>
</dbReference>
<evidence type="ECO:0000256" key="8">
    <source>
        <dbReference type="ARBA" id="ARBA00022833"/>
    </source>
</evidence>
<organism evidence="11 12">
    <name type="scientific">Cohnella fermenti</name>
    <dbReference type="NCBI Taxonomy" id="2565925"/>
    <lineage>
        <taxon>Bacteria</taxon>
        <taxon>Bacillati</taxon>
        <taxon>Bacillota</taxon>
        <taxon>Bacilli</taxon>
        <taxon>Bacillales</taxon>
        <taxon>Paenibacillaceae</taxon>
        <taxon>Cohnella</taxon>
    </lineage>
</organism>
<dbReference type="SUPFAM" id="SSF55486">
    <property type="entry name" value="Metalloproteases ('zincins'), catalytic domain"/>
    <property type="match status" value="1"/>
</dbReference>
<dbReference type="RefSeq" id="WP_136373913.1">
    <property type="nucleotide sequence ID" value="NZ_SSOB01000071.1"/>
</dbReference>
<evidence type="ECO:0000256" key="3">
    <source>
        <dbReference type="ARBA" id="ARBA00022552"/>
    </source>
</evidence>
<dbReference type="Pfam" id="PF02130">
    <property type="entry name" value="YbeY"/>
    <property type="match status" value="1"/>
</dbReference>
<dbReference type="PROSITE" id="PS01306">
    <property type="entry name" value="UPF0054"/>
    <property type="match status" value="1"/>
</dbReference>
<dbReference type="EC" id="3.1.-.-" evidence="9"/>
<evidence type="ECO:0000256" key="5">
    <source>
        <dbReference type="ARBA" id="ARBA00022723"/>
    </source>
</evidence>
<keyword evidence="8 9" id="KW-0862">Zinc</keyword>
<dbReference type="Proteomes" id="UP000310636">
    <property type="component" value="Unassembled WGS sequence"/>
</dbReference>
<reference evidence="11 12" key="1">
    <citation type="submission" date="2019-04" db="EMBL/GenBank/DDBJ databases">
        <title>Cohnella sp. nov. isolated from preserved vegetables.</title>
        <authorList>
            <person name="Lin S.-Y."/>
            <person name="Hung M.-H."/>
            <person name="Young C.-C."/>
        </authorList>
    </citation>
    <scope>NUCLEOTIDE SEQUENCE [LARGE SCALE GENOMIC DNA]</scope>
    <source>
        <strain evidence="11 12">CC-MHH1044</strain>
    </source>
</reference>
<feature type="compositionally biased region" description="Basic and acidic residues" evidence="10">
    <location>
        <begin position="8"/>
        <end position="20"/>
    </location>
</feature>
<evidence type="ECO:0000256" key="2">
    <source>
        <dbReference type="ARBA" id="ARBA00022517"/>
    </source>
</evidence>
<keyword evidence="6 9" id="KW-0255">Endonuclease</keyword>